<dbReference type="Proteomes" id="UP000013996">
    <property type="component" value="Unassembled WGS sequence"/>
</dbReference>
<dbReference type="STRING" id="1249483.LEP1GSC202_1785"/>
<gene>
    <name evidence="2" type="ORF">LEP1GSC202_1785</name>
</gene>
<sequence length="317" mass="34630">MRSYFLPFLLSIFILCKGPTFNNPSDPKSNDFLEMQILECQTSGSLLCPPFRVKGKISGLTADNTIKLQYLLGGPSDEITTNGQFDVLTRGGIFPNVYISKQPNTLHCIITNPGTKSGDDVVGVEITCPFFKSFVNNKWVGFSRCAYGQEWNTFGVGNCTGAGTSGTQFNISLYLNYCNITPSRGCTSDIAGAELATPPWIGSANSDIYNACDQYNTNTRFQISKWRVPTKDELKQIVYCSSGPSAPLNDFNSCNVGYSAPTVNTTIFTNLATSNILWSSTSYSLDDIQAFALDLSTGQMYTPDQDSTNQVLCVTDL</sequence>
<evidence type="ECO:0000259" key="1">
    <source>
        <dbReference type="Pfam" id="PF07603"/>
    </source>
</evidence>
<dbReference type="EMBL" id="AOGX02000015">
    <property type="protein sequence ID" value="EOQ90016.1"/>
    <property type="molecule type" value="Genomic_DNA"/>
</dbReference>
<evidence type="ECO:0000313" key="2">
    <source>
        <dbReference type="EMBL" id="EOQ90016.1"/>
    </source>
</evidence>
<dbReference type="AlphaFoldDB" id="A0A5E8HJL4"/>
<proteinExistence type="predicted"/>
<dbReference type="InterPro" id="IPR011460">
    <property type="entry name" value="Lcl_C"/>
</dbReference>
<dbReference type="OrthoDB" id="342522at2"/>
<feature type="domain" description="Lcl C-terminal" evidence="1">
    <location>
        <begin position="207"/>
        <end position="314"/>
    </location>
</feature>
<evidence type="ECO:0000313" key="3">
    <source>
        <dbReference type="Proteomes" id="UP000013996"/>
    </source>
</evidence>
<dbReference type="Pfam" id="PF07603">
    <property type="entry name" value="Lcl_C"/>
    <property type="match status" value="1"/>
</dbReference>
<name>A0A5E8HJL4_9LEPT</name>
<dbReference type="RefSeq" id="WP_015677579.1">
    <property type="nucleotide sequence ID" value="NZ_AOGX02000015.1"/>
</dbReference>
<accession>A0A5E8HJL4</accession>
<comment type="caution">
    <text evidence="2">The sequence shown here is derived from an EMBL/GenBank/DDBJ whole genome shotgun (WGS) entry which is preliminary data.</text>
</comment>
<reference evidence="2 3" key="1">
    <citation type="submission" date="2013-04" db="EMBL/GenBank/DDBJ databases">
        <authorList>
            <person name="Harkins D.M."/>
            <person name="Durkin A.S."/>
            <person name="Brinkac L.M."/>
            <person name="Haft D.H."/>
            <person name="Selengut J.D."/>
            <person name="Sanka R."/>
            <person name="DePew J."/>
            <person name="Purushe J."/>
            <person name="Hartskeerl R.A."/>
            <person name="Ahmed A."/>
            <person name="van der Linden H."/>
            <person name="Goris M.G.A."/>
            <person name="Vinetz J.M."/>
            <person name="Sutton G.G."/>
            <person name="Nierman W.C."/>
            <person name="Fouts D.E."/>
        </authorList>
    </citation>
    <scope>NUCLEOTIDE SEQUENCE [LARGE SCALE GENOMIC DNA]</scope>
    <source>
        <strain evidence="2 3">Sao Paulo</strain>
    </source>
</reference>
<organism evidence="2 3">
    <name type="scientific">Leptospira yanagawae serovar Saopaulo str. Sao Paulo = ATCC 700523</name>
    <dbReference type="NCBI Taxonomy" id="1249483"/>
    <lineage>
        <taxon>Bacteria</taxon>
        <taxon>Pseudomonadati</taxon>
        <taxon>Spirochaetota</taxon>
        <taxon>Spirochaetia</taxon>
        <taxon>Leptospirales</taxon>
        <taxon>Leptospiraceae</taxon>
        <taxon>Leptospira</taxon>
    </lineage>
</organism>
<protein>
    <recommendedName>
        <fullName evidence="1">Lcl C-terminal domain-containing protein</fullName>
    </recommendedName>
</protein>